<protein>
    <submittedName>
        <fullName evidence="2">Uncharacterized protein</fullName>
    </submittedName>
</protein>
<accession>A0A0E9QEY3</accession>
<name>A0A0E9QEY3_ANGAN</name>
<proteinExistence type="predicted"/>
<sequence length="51" mass="6215">MMKDSNDSCRVFRVCIYCFWASVCPFYFHNRQRPPASYHPNCWVSFILPFF</sequence>
<evidence type="ECO:0000313" key="2">
    <source>
        <dbReference type="EMBL" id="JAH14683.1"/>
    </source>
</evidence>
<organism evidence="2">
    <name type="scientific">Anguilla anguilla</name>
    <name type="common">European freshwater eel</name>
    <name type="synonym">Muraena anguilla</name>
    <dbReference type="NCBI Taxonomy" id="7936"/>
    <lineage>
        <taxon>Eukaryota</taxon>
        <taxon>Metazoa</taxon>
        <taxon>Chordata</taxon>
        <taxon>Craniata</taxon>
        <taxon>Vertebrata</taxon>
        <taxon>Euteleostomi</taxon>
        <taxon>Actinopterygii</taxon>
        <taxon>Neopterygii</taxon>
        <taxon>Teleostei</taxon>
        <taxon>Anguilliformes</taxon>
        <taxon>Anguillidae</taxon>
        <taxon>Anguilla</taxon>
    </lineage>
</organism>
<dbReference type="AlphaFoldDB" id="A0A0E9QEY3"/>
<evidence type="ECO:0000256" key="1">
    <source>
        <dbReference type="SAM" id="Phobius"/>
    </source>
</evidence>
<reference evidence="2" key="1">
    <citation type="submission" date="2014-11" db="EMBL/GenBank/DDBJ databases">
        <authorList>
            <person name="Amaro Gonzalez C."/>
        </authorList>
    </citation>
    <scope>NUCLEOTIDE SEQUENCE</scope>
</reference>
<feature type="transmembrane region" description="Helical" evidence="1">
    <location>
        <begin position="12"/>
        <end position="28"/>
    </location>
</feature>
<dbReference type="EMBL" id="GBXM01093894">
    <property type="protein sequence ID" value="JAH14683.1"/>
    <property type="molecule type" value="Transcribed_RNA"/>
</dbReference>
<keyword evidence="1" id="KW-0472">Membrane</keyword>
<reference evidence="2" key="2">
    <citation type="journal article" date="2015" name="Fish Shellfish Immunol.">
        <title>Early steps in the European eel (Anguilla anguilla)-Vibrio vulnificus interaction in the gills: Role of the RtxA13 toxin.</title>
        <authorList>
            <person name="Callol A."/>
            <person name="Pajuelo D."/>
            <person name="Ebbesson L."/>
            <person name="Teles M."/>
            <person name="MacKenzie S."/>
            <person name="Amaro C."/>
        </authorList>
    </citation>
    <scope>NUCLEOTIDE SEQUENCE</scope>
</reference>
<keyword evidence="1" id="KW-1133">Transmembrane helix</keyword>
<keyword evidence="1" id="KW-0812">Transmembrane</keyword>